<protein>
    <submittedName>
        <fullName evidence="1">Uncharacterized protein</fullName>
    </submittedName>
</protein>
<name>A0A059AHZ7_EUCGR</name>
<organism evidence="1">
    <name type="scientific">Eucalyptus grandis</name>
    <name type="common">Flooded gum</name>
    <dbReference type="NCBI Taxonomy" id="71139"/>
    <lineage>
        <taxon>Eukaryota</taxon>
        <taxon>Viridiplantae</taxon>
        <taxon>Streptophyta</taxon>
        <taxon>Embryophyta</taxon>
        <taxon>Tracheophyta</taxon>
        <taxon>Spermatophyta</taxon>
        <taxon>Magnoliopsida</taxon>
        <taxon>eudicotyledons</taxon>
        <taxon>Gunneridae</taxon>
        <taxon>Pentapetalae</taxon>
        <taxon>rosids</taxon>
        <taxon>malvids</taxon>
        <taxon>Myrtales</taxon>
        <taxon>Myrtaceae</taxon>
        <taxon>Myrtoideae</taxon>
        <taxon>Eucalypteae</taxon>
        <taxon>Eucalyptus</taxon>
    </lineage>
</organism>
<sequence length="121" mass="13834">MLVPINADFQFAESTYIYCLIAYSFVRNTDHAQECKTIWMQFIAETQHTIDQAVKEAITAQAQESRNGWSKGWPVLGLVLLGLCRWRKCLLGILNCCRGNADIGCRPHMHVNKHVKAITRR</sequence>
<evidence type="ECO:0000313" key="1">
    <source>
        <dbReference type="EMBL" id="KCW53433.1"/>
    </source>
</evidence>
<gene>
    <name evidence="1" type="ORF">EUGRSUZ_J02680</name>
</gene>
<reference evidence="1" key="1">
    <citation type="submission" date="2013-07" db="EMBL/GenBank/DDBJ databases">
        <title>The genome of Eucalyptus grandis.</title>
        <authorList>
            <person name="Schmutz J."/>
            <person name="Hayes R."/>
            <person name="Myburg A."/>
            <person name="Tuskan G."/>
            <person name="Grattapaglia D."/>
            <person name="Rokhsar D.S."/>
        </authorList>
    </citation>
    <scope>NUCLEOTIDE SEQUENCE</scope>
    <source>
        <tissue evidence="1">Leaf extractions</tissue>
    </source>
</reference>
<proteinExistence type="predicted"/>
<dbReference type="InParanoid" id="A0A059AHZ7"/>
<dbReference type="AlphaFoldDB" id="A0A059AHZ7"/>
<dbReference type="Gramene" id="KCW53433">
    <property type="protein sequence ID" value="KCW53433"/>
    <property type="gene ID" value="EUGRSUZ_J02680"/>
</dbReference>
<dbReference type="EMBL" id="KK198762">
    <property type="protein sequence ID" value="KCW53433.1"/>
    <property type="molecule type" value="Genomic_DNA"/>
</dbReference>
<accession>A0A059AHZ7</accession>